<name>A0A4P6F8A7_9MICO</name>
<dbReference type="Proteomes" id="UP000292118">
    <property type="component" value="Chromosome"/>
</dbReference>
<protein>
    <submittedName>
        <fullName evidence="2">GNAT family N-acetyltransferase</fullName>
    </submittedName>
</protein>
<proteinExistence type="predicted"/>
<evidence type="ECO:0000313" key="3">
    <source>
        <dbReference type="Proteomes" id="UP000292118"/>
    </source>
</evidence>
<sequence length="279" mass="29223">MSTHGLQGPAERLRGALPVPGVPAAWATHPVVVTESAHHGWDVVSAWSDDDALLLRLRRQAVEEPGTSADPGLYAVGTPDGAARLILAAASRDGWPPVGRTTTPRGTRAALAALAAASGIAVPAPFGDPATGHWDWLGIGHEPPRLDGEERVEELTDPAEVRAILALAHPAGELEPTEPRSRWWGWRDAEGVLRGVVGADRRVPGAPWVLGSIGTDPAWRGRGIAAATTAAAVRAGLREAPIVTLGMYADNDAARRTYRRVGFAVVQEFESTRGGCGAG</sequence>
<dbReference type="PROSITE" id="PS51186">
    <property type="entry name" value="GNAT"/>
    <property type="match status" value="1"/>
</dbReference>
<organism evidence="2 3">
    <name type="scientific">Xylanimonas protaetiae</name>
    <dbReference type="NCBI Taxonomy" id="2509457"/>
    <lineage>
        <taxon>Bacteria</taxon>
        <taxon>Bacillati</taxon>
        <taxon>Actinomycetota</taxon>
        <taxon>Actinomycetes</taxon>
        <taxon>Micrococcales</taxon>
        <taxon>Promicromonosporaceae</taxon>
        <taxon>Xylanimonas</taxon>
    </lineage>
</organism>
<dbReference type="EMBL" id="CP035493">
    <property type="protein sequence ID" value="QAY71113.1"/>
    <property type="molecule type" value="Genomic_DNA"/>
</dbReference>
<gene>
    <name evidence="2" type="ORF">ET471_14600</name>
</gene>
<dbReference type="Pfam" id="PF00583">
    <property type="entry name" value="Acetyltransf_1"/>
    <property type="match status" value="1"/>
</dbReference>
<dbReference type="Gene3D" id="3.40.630.30">
    <property type="match status" value="1"/>
</dbReference>
<evidence type="ECO:0000313" key="2">
    <source>
        <dbReference type="EMBL" id="QAY71113.1"/>
    </source>
</evidence>
<dbReference type="OrthoDB" id="5143160at2"/>
<dbReference type="RefSeq" id="WP_129189501.1">
    <property type="nucleotide sequence ID" value="NZ_CP035493.1"/>
</dbReference>
<accession>A0A4P6F8A7</accession>
<dbReference type="InterPro" id="IPR016181">
    <property type="entry name" value="Acyl_CoA_acyltransferase"/>
</dbReference>
<reference evidence="2 3" key="1">
    <citation type="submission" date="2019-01" db="EMBL/GenBank/DDBJ databases">
        <title>Genome sequencing of strain FW10M-9.</title>
        <authorList>
            <person name="Heo J."/>
            <person name="Kim S.-J."/>
            <person name="Kim J.-S."/>
            <person name="Hong S.-B."/>
            <person name="Kwon S.-W."/>
        </authorList>
    </citation>
    <scope>NUCLEOTIDE SEQUENCE [LARGE SCALE GENOMIC DNA]</scope>
    <source>
        <strain evidence="2 3">FW10M-9</strain>
    </source>
</reference>
<keyword evidence="3" id="KW-1185">Reference proteome</keyword>
<feature type="domain" description="N-acetyltransferase" evidence="1">
    <location>
        <begin position="139"/>
        <end position="279"/>
    </location>
</feature>
<dbReference type="GO" id="GO:0016747">
    <property type="term" value="F:acyltransferase activity, transferring groups other than amino-acyl groups"/>
    <property type="evidence" value="ECO:0007669"/>
    <property type="project" value="InterPro"/>
</dbReference>
<dbReference type="SUPFAM" id="SSF55729">
    <property type="entry name" value="Acyl-CoA N-acyltransferases (Nat)"/>
    <property type="match status" value="1"/>
</dbReference>
<dbReference type="InterPro" id="IPR000182">
    <property type="entry name" value="GNAT_dom"/>
</dbReference>
<dbReference type="KEGG" id="xya:ET471_14600"/>
<evidence type="ECO:0000259" key="1">
    <source>
        <dbReference type="PROSITE" id="PS51186"/>
    </source>
</evidence>
<keyword evidence="2" id="KW-0808">Transferase</keyword>
<dbReference type="AlphaFoldDB" id="A0A4P6F8A7"/>